<dbReference type="KEGG" id="pda:103704762"/>
<feature type="chain" id="PRO_5034071269" evidence="8">
    <location>
        <begin position="22"/>
        <end position="369"/>
    </location>
</feature>
<keyword evidence="9" id="KW-1185">Reference proteome</keyword>
<evidence type="ECO:0000256" key="8">
    <source>
        <dbReference type="SAM" id="SignalP"/>
    </source>
</evidence>
<name>A0A8B7BVQ0_PHODC</name>
<dbReference type="AlphaFoldDB" id="A0A8B7BVQ0"/>
<dbReference type="Gene3D" id="3.40.50.1110">
    <property type="entry name" value="SGNH hydrolase"/>
    <property type="match status" value="1"/>
</dbReference>
<evidence type="ECO:0000256" key="5">
    <source>
        <dbReference type="ARBA" id="ARBA00022801"/>
    </source>
</evidence>
<evidence type="ECO:0000256" key="1">
    <source>
        <dbReference type="ARBA" id="ARBA00004613"/>
    </source>
</evidence>
<keyword evidence="3" id="KW-0964">Secreted</keyword>
<comment type="similarity">
    <text evidence="2">Belongs to the 'GDSL' lipolytic enzyme family.</text>
</comment>
<comment type="subcellular location">
    <subcellularLocation>
        <location evidence="1">Secreted</location>
    </subcellularLocation>
</comment>
<evidence type="ECO:0000256" key="6">
    <source>
        <dbReference type="ARBA" id="ARBA00022963"/>
    </source>
</evidence>
<evidence type="ECO:0000313" key="10">
    <source>
        <dbReference type="RefSeq" id="XP_008786406.1"/>
    </source>
</evidence>
<reference evidence="10" key="2">
    <citation type="submission" date="2025-08" db="UniProtKB">
        <authorList>
            <consortium name="RefSeq"/>
        </authorList>
    </citation>
    <scope>IDENTIFICATION</scope>
    <source>
        <tissue evidence="10">Young leaves</tissue>
    </source>
</reference>
<dbReference type="InterPro" id="IPR035669">
    <property type="entry name" value="SGNH_plant_lipase-like"/>
</dbReference>
<evidence type="ECO:0000256" key="7">
    <source>
        <dbReference type="ARBA" id="ARBA00023098"/>
    </source>
</evidence>
<evidence type="ECO:0000256" key="4">
    <source>
        <dbReference type="ARBA" id="ARBA00022729"/>
    </source>
</evidence>
<keyword evidence="6" id="KW-0442">Lipid degradation</keyword>
<feature type="signal peptide" evidence="8">
    <location>
        <begin position="1"/>
        <end position="21"/>
    </location>
</feature>
<dbReference type="PANTHER" id="PTHR45650:SF12">
    <property type="entry name" value="ZINC FINGER PROTEIN"/>
    <property type="match status" value="1"/>
</dbReference>
<evidence type="ECO:0000256" key="3">
    <source>
        <dbReference type="ARBA" id="ARBA00022525"/>
    </source>
</evidence>
<dbReference type="Pfam" id="PF00657">
    <property type="entry name" value="Lipase_GDSL"/>
    <property type="match status" value="1"/>
</dbReference>
<dbReference type="OrthoDB" id="1600564at2759"/>
<keyword evidence="4 8" id="KW-0732">Signal</keyword>
<dbReference type="CDD" id="cd01837">
    <property type="entry name" value="SGNH_plant_lipase_like"/>
    <property type="match status" value="1"/>
</dbReference>
<sequence>MGNLGKLVLFVTLVFVGATSAWSTDPQVPCFFIFGDSLVDNGNNNGILSLARANYRPYGVDFPQGASGRFTNGRTMVDILAQFLGFRSFIPPYATARGDEVLRGLNYASGAAGLRSETGSNLGQHYPFAEQINHFRNTVQYMRRTFKGNTTKLRDHLSKCIYFVGMGSNDYLNNYFMPFYYPTSYEYSPSTFATLLLQAYSQQLMQLYNLGARKVAIIGIGQVGCIPYELARNRNSNNGRNNSQCNETINKDITIFNNGLVQMVNRFNKQKSGAKFIYVNTFQTSKDIAANAASYGFKVVDRGCCGVGRNNGQITCLPYQTPCSDRTKYLFWDAFHPTEVANVIYARKAYSSKSKSDAYPMNIQQLARA</sequence>
<gene>
    <name evidence="10" type="primary">LOC103704762</name>
</gene>
<dbReference type="InterPro" id="IPR036514">
    <property type="entry name" value="SGNH_hydro_sf"/>
</dbReference>
<organism evidence="9 10">
    <name type="scientific">Phoenix dactylifera</name>
    <name type="common">Date palm</name>
    <dbReference type="NCBI Taxonomy" id="42345"/>
    <lineage>
        <taxon>Eukaryota</taxon>
        <taxon>Viridiplantae</taxon>
        <taxon>Streptophyta</taxon>
        <taxon>Embryophyta</taxon>
        <taxon>Tracheophyta</taxon>
        <taxon>Spermatophyta</taxon>
        <taxon>Magnoliopsida</taxon>
        <taxon>Liliopsida</taxon>
        <taxon>Arecaceae</taxon>
        <taxon>Coryphoideae</taxon>
        <taxon>Phoeniceae</taxon>
        <taxon>Phoenix</taxon>
    </lineage>
</organism>
<evidence type="ECO:0000256" key="2">
    <source>
        <dbReference type="ARBA" id="ARBA00008668"/>
    </source>
</evidence>
<dbReference type="GO" id="GO:0016788">
    <property type="term" value="F:hydrolase activity, acting on ester bonds"/>
    <property type="evidence" value="ECO:0007669"/>
    <property type="project" value="InterPro"/>
</dbReference>
<dbReference type="GeneID" id="103704762"/>
<keyword evidence="5" id="KW-0378">Hydrolase</keyword>
<reference evidence="9" key="1">
    <citation type="journal article" date="2019" name="Nat. Commun.">
        <title>Genome-wide association mapping of date palm fruit traits.</title>
        <authorList>
            <person name="Hazzouri K.M."/>
            <person name="Gros-Balthazard M."/>
            <person name="Flowers J.M."/>
            <person name="Copetti D."/>
            <person name="Lemansour A."/>
            <person name="Lebrun M."/>
            <person name="Masmoudi K."/>
            <person name="Ferrand S."/>
            <person name="Dhar M.I."/>
            <person name="Fresquez Z.A."/>
            <person name="Rosas U."/>
            <person name="Zhang J."/>
            <person name="Talag J."/>
            <person name="Lee S."/>
            <person name="Kudrna D."/>
            <person name="Powell R.F."/>
            <person name="Leitch I.J."/>
            <person name="Krueger R.R."/>
            <person name="Wing R.A."/>
            <person name="Amiri K.M.A."/>
            <person name="Purugganan M.D."/>
        </authorList>
    </citation>
    <scope>NUCLEOTIDE SEQUENCE [LARGE SCALE GENOMIC DNA]</scope>
    <source>
        <strain evidence="9">cv. Khalas</strain>
    </source>
</reference>
<dbReference type="GO" id="GO:0016042">
    <property type="term" value="P:lipid catabolic process"/>
    <property type="evidence" value="ECO:0007669"/>
    <property type="project" value="UniProtKB-KW"/>
</dbReference>
<dbReference type="RefSeq" id="XP_008786406.1">
    <property type="nucleotide sequence ID" value="XM_008788184.4"/>
</dbReference>
<protein>
    <submittedName>
        <fullName evidence="10">GDSL esterase/lipase At1g33811 isoform X1</fullName>
    </submittedName>
</protein>
<evidence type="ECO:0000313" key="9">
    <source>
        <dbReference type="Proteomes" id="UP000228380"/>
    </source>
</evidence>
<dbReference type="GO" id="GO:0005576">
    <property type="term" value="C:extracellular region"/>
    <property type="evidence" value="ECO:0007669"/>
    <property type="project" value="UniProtKB-SubCell"/>
</dbReference>
<dbReference type="InterPro" id="IPR051238">
    <property type="entry name" value="GDSL_esterase/lipase"/>
</dbReference>
<keyword evidence="7" id="KW-0443">Lipid metabolism</keyword>
<dbReference type="PANTHER" id="PTHR45650">
    <property type="entry name" value="GDSL-LIKE LIPASE/ACYLHYDROLASE-RELATED"/>
    <property type="match status" value="1"/>
</dbReference>
<accession>A0A8B7BVQ0</accession>
<proteinExistence type="inferred from homology"/>
<dbReference type="Proteomes" id="UP000228380">
    <property type="component" value="Chromosome 14"/>
</dbReference>
<dbReference type="InterPro" id="IPR001087">
    <property type="entry name" value="GDSL"/>
</dbReference>